<evidence type="ECO:0000256" key="8">
    <source>
        <dbReference type="ARBA" id="ARBA00023170"/>
    </source>
</evidence>
<keyword evidence="7 10" id="KW-0472">Membrane</keyword>
<evidence type="ECO:0000256" key="2">
    <source>
        <dbReference type="ARBA" id="ARBA00022475"/>
    </source>
</evidence>
<dbReference type="InterPro" id="IPR004117">
    <property type="entry name" value="7tm6_olfct_rcpt"/>
</dbReference>
<comment type="subcellular location">
    <subcellularLocation>
        <location evidence="1">Cell membrane</location>
        <topology evidence="1">Multi-pass membrane protein</topology>
    </subcellularLocation>
</comment>
<keyword evidence="4 10" id="KW-0812">Transmembrane</keyword>
<accession>A0A0M8ZMR8</accession>
<dbReference type="GO" id="GO:0005886">
    <property type="term" value="C:plasma membrane"/>
    <property type="evidence" value="ECO:0007669"/>
    <property type="project" value="UniProtKB-SubCell"/>
</dbReference>
<dbReference type="GO" id="GO:0004984">
    <property type="term" value="F:olfactory receptor activity"/>
    <property type="evidence" value="ECO:0007669"/>
    <property type="project" value="InterPro"/>
</dbReference>
<evidence type="ECO:0000256" key="5">
    <source>
        <dbReference type="ARBA" id="ARBA00022725"/>
    </source>
</evidence>
<feature type="transmembrane region" description="Helical" evidence="10">
    <location>
        <begin position="12"/>
        <end position="35"/>
    </location>
</feature>
<dbReference type="STRING" id="166423.A0A0M8ZMR8"/>
<dbReference type="PANTHER" id="PTHR21137">
    <property type="entry name" value="ODORANT RECEPTOR"/>
    <property type="match status" value="1"/>
</dbReference>
<dbReference type="EMBL" id="KQ438410">
    <property type="protein sequence ID" value="KOX67247.1"/>
    <property type="molecule type" value="Genomic_DNA"/>
</dbReference>
<gene>
    <name evidence="11" type="ORF">WN51_00050</name>
</gene>
<evidence type="ECO:0000256" key="6">
    <source>
        <dbReference type="ARBA" id="ARBA00022989"/>
    </source>
</evidence>
<keyword evidence="2" id="KW-1003">Cell membrane</keyword>
<keyword evidence="8 11" id="KW-0675">Receptor</keyword>
<feature type="transmembrane region" description="Helical" evidence="10">
    <location>
        <begin position="47"/>
        <end position="72"/>
    </location>
</feature>
<evidence type="ECO:0000256" key="7">
    <source>
        <dbReference type="ARBA" id="ARBA00023136"/>
    </source>
</evidence>
<evidence type="ECO:0000256" key="1">
    <source>
        <dbReference type="ARBA" id="ARBA00004651"/>
    </source>
</evidence>
<proteinExistence type="predicted"/>
<protein>
    <submittedName>
        <fullName evidence="11">Gustatory and odorant receptor 7</fullName>
    </submittedName>
</protein>
<dbReference type="AlphaFoldDB" id="A0A0M8ZMR8"/>
<sequence>NYVIRFAETVENCFNIMLLIQMLGCTVQLCFQAFQTIMSDGGKNEQYMIFQITFMCYYVVCVMMQMLLYCYVGERLTFESTDIAETAYHCEWYNLPPEIARLLIIIMCQARASPLKITAGKFCSFTILLYSQVSENEFQYNYVWT</sequence>
<dbReference type="GO" id="GO:0005549">
    <property type="term" value="F:odorant binding"/>
    <property type="evidence" value="ECO:0007669"/>
    <property type="project" value="InterPro"/>
</dbReference>
<evidence type="ECO:0000256" key="4">
    <source>
        <dbReference type="ARBA" id="ARBA00022692"/>
    </source>
</evidence>
<keyword evidence="12" id="KW-1185">Reference proteome</keyword>
<evidence type="ECO:0000256" key="9">
    <source>
        <dbReference type="ARBA" id="ARBA00023224"/>
    </source>
</evidence>
<dbReference type="GO" id="GO:0007165">
    <property type="term" value="P:signal transduction"/>
    <property type="evidence" value="ECO:0007669"/>
    <property type="project" value="UniProtKB-KW"/>
</dbReference>
<organism evidence="11 12">
    <name type="scientific">Melipona quadrifasciata</name>
    <dbReference type="NCBI Taxonomy" id="166423"/>
    <lineage>
        <taxon>Eukaryota</taxon>
        <taxon>Metazoa</taxon>
        <taxon>Ecdysozoa</taxon>
        <taxon>Arthropoda</taxon>
        <taxon>Hexapoda</taxon>
        <taxon>Insecta</taxon>
        <taxon>Pterygota</taxon>
        <taxon>Neoptera</taxon>
        <taxon>Endopterygota</taxon>
        <taxon>Hymenoptera</taxon>
        <taxon>Apocrita</taxon>
        <taxon>Aculeata</taxon>
        <taxon>Apoidea</taxon>
        <taxon>Anthophila</taxon>
        <taxon>Apidae</taxon>
        <taxon>Melipona</taxon>
    </lineage>
</organism>
<evidence type="ECO:0000256" key="3">
    <source>
        <dbReference type="ARBA" id="ARBA00022606"/>
    </source>
</evidence>
<dbReference type="Pfam" id="PF02949">
    <property type="entry name" value="7tm_6"/>
    <property type="match status" value="1"/>
</dbReference>
<feature type="non-terminal residue" evidence="11">
    <location>
        <position position="1"/>
    </location>
</feature>
<keyword evidence="3" id="KW-0716">Sensory transduction</keyword>
<name>A0A0M8ZMR8_9HYME</name>
<evidence type="ECO:0000256" key="10">
    <source>
        <dbReference type="SAM" id="Phobius"/>
    </source>
</evidence>
<reference evidence="11 12" key="1">
    <citation type="submission" date="2015-07" db="EMBL/GenBank/DDBJ databases">
        <title>The genome of Melipona quadrifasciata.</title>
        <authorList>
            <person name="Pan H."/>
            <person name="Kapheim K."/>
        </authorList>
    </citation>
    <scope>NUCLEOTIDE SEQUENCE [LARGE SCALE GENOMIC DNA]</scope>
    <source>
        <strain evidence="11">0111107301</strain>
        <tissue evidence="11">Whole body</tissue>
    </source>
</reference>
<evidence type="ECO:0000313" key="11">
    <source>
        <dbReference type="EMBL" id="KOX67247.1"/>
    </source>
</evidence>
<dbReference type="OrthoDB" id="6617147at2759"/>
<dbReference type="Proteomes" id="UP000053105">
    <property type="component" value="Unassembled WGS sequence"/>
</dbReference>
<dbReference type="PANTHER" id="PTHR21137:SF35">
    <property type="entry name" value="ODORANT RECEPTOR 19A-RELATED"/>
    <property type="match status" value="1"/>
</dbReference>
<evidence type="ECO:0000313" key="12">
    <source>
        <dbReference type="Proteomes" id="UP000053105"/>
    </source>
</evidence>
<keyword evidence="5" id="KW-0552">Olfaction</keyword>
<keyword evidence="9" id="KW-0807">Transducer</keyword>
<keyword evidence="6 10" id="KW-1133">Transmembrane helix</keyword>